<dbReference type="InterPro" id="IPR013766">
    <property type="entry name" value="Thioredoxin_domain"/>
</dbReference>
<dbReference type="PROSITE" id="PS00194">
    <property type="entry name" value="THIOREDOXIN_1"/>
    <property type="match status" value="1"/>
</dbReference>
<sequence>LFSPCKSLCSEFLKSAGPHLVVADFSAKWCGPCKMIRPFVHGLAVRYENVLFCNVDVDLAGDVADLCHIVSMPTFQFFMRGEKVSVAKKYSLVLL</sequence>
<dbReference type="PANTHER" id="PTHR46115">
    <property type="entry name" value="THIOREDOXIN-LIKE PROTEIN 1"/>
    <property type="match status" value="1"/>
</dbReference>
<keyword evidence="5" id="KW-1185">Reference proteome</keyword>
<keyword evidence="2" id="KW-0676">Redox-active center</keyword>
<accession>A0A8D2KZ95</accession>
<evidence type="ECO:0000313" key="5">
    <source>
        <dbReference type="Proteomes" id="UP000694545"/>
    </source>
</evidence>
<dbReference type="Gene3D" id="3.40.30.10">
    <property type="entry name" value="Glutaredoxin"/>
    <property type="match status" value="1"/>
</dbReference>
<dbReference type="SUPFAM" id="SSF52833">
    <property type="entry name" value="Thioredoxin-like"/>
    <property type="match status" value="1"/>
</dbReference>
<protein>
    <recommendedName>
        <fullName evidence="3">Thioredoxin domain-containing protein</fullName>
    </recommendedName>
</protein>
<dbReference type="PRINTS" id="PR00421">
    <property type="entry name" value="THIOREDOXIN"/>
</dbReference>
<reference evidence="4" key="1">
    <citation type="submission" date="2025-08" db="UniProtKB">
        <authorList>
            <consortium name="Ensembl"/>
        </authorList>
    </citation>
    <scope>IDENTIFICATION</scope>
</reference>
<dbReference type="CDD" id="cd02947">
    <property type="entry name" value="TRX_family"/>
    <property type="match status" value="1"/>
</dbReference>
<evidence type="ECO:0000256" key="1">
    <source>
        <dbReference type="ARBA" id="ARBA00023157"/>
    </source>
</evidence>
<dbReference type="InterPro" id="IPR036249">
    <property type="entry name" value="Thioredoxin-like_sf"/>
</dbReference>
<keyword evidence="1" id="KW-1015">Disulfide bond</keyword>
<reference evidence="4" key="2">
    <citation type="submission" date="2025-09" db="UniProtKB">
        <authorList>
            <consortium name="Ensembl"/>
        </authorList>
    </citation>
    <scope>IDENTIFICATION</scope>
</reference>
<evidence type="ECO:0000259" key="3">
    <source>
        <dbReference type="Pfam" id="PF00085"/>
    </source>
</evidence>
<dbReference type="InterPro" id="IPR017937">
    <property type="entry name" value="Thioredoxin_CS"/>
</dbReference>
<name>A0A8D2KZ95_VARKO</name>
<dbReference type="AlphaFoldDB" id="A0A8D2KZ95"/>
<proteinExistence type="predicted"/>
<dbReference type="OMA" id="NMHEFEN"/>
<organism evidence="4 5">
    <name type="scientific">Varanus komodoensis</name>
    <name type="common">Komodo dragon</name>
    <dbReference type="NCBI Taxonomy" id="61221"/>
    <lineage>
        <taxon>Eukaryota</taxon>
        <taxon>Metazoa</taxon>
        <taxon>Chordata</taxon>
        <taxon>Craniata</taxon>
        <taxon>Vertebrata</taxon>
        <taxon>Euteleostomi</taxon>
        <taxon>Lepidosauria</taxon>
        <taxon>Squamata</taxon>
        <taxon>Bifurcata</taxon>
        <taxon>Unidentata</taxon>
        <taxon>Episquamata</taxon>
        <taxon>Toxicofera</taxon>
        <taxon>Anguimorpha</taxon>
        <taxon>Paleoanguimorpha</taxon>
        <taxon>Varanoidea</taxon>
        <taxon>Varanidae</taxon>
        <taxon>Varanus</taxon>
    </lineage>
</organism>
<evidence type="ECO:0000313" key="4">
    <source>
        <dbReference type="Ensembl" id="ENSVKKP00000014409.1"/>
    </source>
</evidence>
<dbReference type="Ensembl" id="ENSVKKT00000014760.1">
    <property type="protein sequence ID" value="ENSVKKP00000014409.1"/>
    <property type="gene ID" value="ENSVKKG00000009916.1"/>
</dbReference>
<dbReference type="Pfam" id="PF00085">
    <property type="entry name" value="Thioredoxin"/>
    <property type="match status" value="1"/>
</dbReference>
<feature type="domain" description="Thioredoxin" evidence="3">
    <location>
        <begin position="19"/>
        <end position="85"/>
    </location>
</feature>
<evidence type="ECO:0000256" key="2">
    <source>
        <dbReference type="ARBA" id="ARBA00023284"/>
    </source>
</evidence>
<dbReference type="Proteomes" id="UP000694545">
    <property type="component" value="Unplaced"/>
</dbReference>